<dbReference type="GO" id="GO:0009117">
    <property type="term" value="P:nucleotide metabolic process"/>
    <property type="evidence" value="ECO:0007669"/>
    <property type="project" value="UniProtKB-KW"/>
</dbReference>
<dbReference type="AlphaFoldDB" id="A0A062VE55"/>
<gene>
    <name evidence="7" type="ORF">ANME2D_00518</name>
</gene>
<evidence type="ECO:0000313" key="8">
    <source>
        <dbReference type="Proteomes" id="UP000027153"/>
    </source>
</evidence>
<keyword evidence="2 6" id="KW-0378">Hydrolase</keyword>
<evidence type="ECO:0000313" key="7">
    <source>
        <dbReference type="EMBL" id="KCZ73450.1"/>
    </source>
</evidence>
<comment type="subunit">
    <text evidence="1 6">Monomer and homodimer.</text>
</comment>
<comment type="catalytic activity">
    <reaction evidence="5">
        <text>5-hydroxymethyl-dUMP + H2O = 5-hydroxymethyluracil + 2-deoxy-D-ribose 5-phosphate</text>
        <dbReference type="Rhea" id="RHEA:77099"/>
        <dbReference type="ChEBI" id="CHEBI:15377"/>
        <dbReference type="ChEBI" id="CHEBI:16964"/>
        <dbReference type="ChEBI" id="CHEBI:62877"/>
        <dbReference type="ChEBI" id="CHEBI:90409"/>
    </reaction>
    <physiologicalReaction direction="left-to-right" evidence="5">
        <dbReference type="Rhea" id="RHEA:77100"/>
    </physiologicalReaction>
</comment>
<dbReference type="GO" id="GO:0009159">
    <property type="term" value="P:deoxyribonucleoside monophosphate catabolic process"/>
    <property type="evidence" value="ECO:0007669"/>
    <property type="project" value="InterPro"/>
</dbReference>
<dbReference type="GO" id="GO:0009116">
    <property type="term" value="P:nucleoside metabolic process"/>
    <property type="evidence" value="ECO:0007669"/>
    <property type="project" value="UniProtKB-UniRule"/>
</dbReference>
<name>A0A062VE55_9EURY</name>
<dbReference type="OrthoDB" id="30967at2157"/>
<comment type="caution">
    <text evidence="6">Lacks conserved residue(s) required for the propagation of feature annotation.</text>
</comment>
<dbReference type="InterPro" id="IPR028607">
    <property type="entry name" value="DNPH1"/>
</dbReference>
<comment type="catalytic activity">
    <reaction evidence="6">
        <text>a pyrimidine 2'-deoxyribonucleoside 5'-phosphate + H2O = a pyrimidine nucleobase + 2-deoxy-D-ribose 5-phosphate</text>
        <dbReference type="Rhea" id="RHEA:57852"/>
        <dbReference type="ChEBI" id="CHEBI:15377"/>
        <dbReference type="ChEBI" id="CHEBI:26432"/>
        <dbReference type="ChEBI" id="CHEBI:62877"/>
        <dbReference type="ChEBI" id="CHEBI:142209"/>
    </reaction>
</comment>
<dbReference type="Proteomes" id="UP000027153">
    <property type="component" value="Unassembled WGS sequence"/>
</dbReference>
<sequence>MKVFFAGSIRGGRQLISTYEYIIRFLEAHNYMIISEHVALQDLERIEAKMTEQAIFKKDTTWIEESDCVIAEVTVPSTGVGYEICHAVNHQKPVLCVYEEGAKVSAMVLGNTSKYIIARSYSNKQQLEEILLDFLGKNSRM</sequence>
<feature type="binding site" description="in other chain" evidence="6">
    <location>
        <position position="83"/>
    </location>
    <ligand>
        <name>substrate</name>
        <note>ligand shared between homodimeric partners</note>
    </ligand>
</feature>
<keyword evidence="3 6" id="KW-0546">Nucleotide metabolism</keyword>
<evidence type="ECO:0000256" key="3">
    <source>
        <dbReference type="ARBA" id="ARBA00023080"/>
    </source>
</evidence>
<dbReference type="PANTHER" id="PTHR15364">
    <property type="entry name" value="2'-DEOXYNUCLEOSIDE 5'-PHOSPHATE N-HYDROLASE 1"/>
    <property type="match status" value="1"/>
</dbReference>
<feature type="binding site" description="in other chain" evidence="6">
    <location>
        <position position="19"/>
    </location>
    <ligand>
        <name>substrate</name>
        <note>ligand shared between homodimeric partners</note>
    </ligand>
</feature>
<keyword evidence="7" id="KW-0808">Transferase</keyword>
<dbReference type="PANTHER" id="PTHR15364:SF0">
    <property type="entry name" value="2'-DEOXYNUCLEOSIDE 5'-PHOSPHATE N-HYDROLASE 1"/>
    <property type="match status" value="1"/>
</dbReference>
<protein>
    <recommendedName>
        <fullName evidence="6">Putative 2'-deoxynucleoside 5'-phosphate N-hydrolase 1</fullName>
        <ecNumber evidence="6">3.2.2.-</ecNumber>
    </recommendedName>
</protein>
<dbReference type="InterPro" id="IPR051239">
    <property type="entry name" value="2'-dNMP_N-hydrolase"/>
</dbReference>
<dbReference type="Pfam" id="PF05014">
    <property type="entry name" value="Nuc_deoxyrib_tr"/>
    <property type="match status" value="1"/>
</dbReference>
<dbReference type="InterPro" id="IPR007710">
    <property type="entry name" value="Nucleoside_deoxyribTrfase"/>
</dbReference>
<dbReference type="EMBL" id="JMIY01000001">
    <property type="protein sequence ID" value="KCZ73450.1"/>
    <property type="molecule type" value="Genomic_DNA"/>
</dbReference>
<comment type="similarity">
    <text evidence="6">Belongs to the 2'-deoxynucleoside 5'-phosphate N-hydrolase 1 family.</text>
</comment>
<evidence type="ECO:0000256" key="6">
    <source>
        <dbReference type="HAMAP-Rule" id="MF_03036"/>
    </source>
</evidence>
<keyword evidence="4 6" id="KW-0326">Glycosidase</keyword>
<feature type="binding site" evidence="6">
    <location>
        <begin position="105"/>
        <end position="107"/>
    </location>
    <ligand>
        <name>substrate</name>
        <note>ligand shared between homodimeric partners</note>
    </ligand>
</feature>
<dbReference type="GO" id="GO:0070694">
    <property type="term" value="F:5-hydroxymethyl-dUMP N-hydrolase activity"/>
    <property type="evidence" value="ECO:0007669"/>
    <property type="project" value="InterPro"/>
</dbReference>
<evidence type="ECO:0000256" key="4">
    <source>
        <dbReference type="ARBA" id="ARBA00023295"/>
    </source>
</evidence>
<evidence type="ECO:0000256" key="1">
    <source>
        <dbReference type="ARBA" id="ARBA00011407"/>
    </source>
</evidence>
<reference evidence="7 8" key="1">
    <citation type="journal article" date="2013" name="Nature">
        <title>Anaerobic oxidation of methane coupled to nitrate reduction in a novel archaeal lineage.</title>
        <authorList>
            <person name="Haroon M.F."/>
            <person name="Hu S."/>
            <person name="Shi Y."/>
            <person name="Imelfort M."/>
            <person name="Keller J."/>
            <person name="Hugenholtz P."/>
            <person name="Yuan Z."/>
            <person name="Tyson G.W."/>
        </authorList>
    </citation>
    <scope>NUCLEOTIDE SEQUENCE [LARGE SCALE GENOMIC DNA]</scope>
    <source>
        <strain evidence="7 8">ANME-2d</strain>
    </source>
</reference>
<dbReference type="HAMAP" id="MF_03036">
    <property type="entry name" value="Nuc_phosphate_hydrolase"/>
    <property type="match status" value="1"/>
</dbReference>
<dbReference type="Gene3D" id="3.40.50.450">
    <property type="match status" value="1"/>
</dbReference>
<dbReference type="PATRIC" id="fig|1392998.3.peg.119"/>
<dbReference type="SUPFAM" id="SSF52309">
    <property type="entry name" value="N-(deoxy)ribosyltransferase-like"/>
    <property type="match status" value="1"/>
</dbReference>
<evidence type="ECO:0000256" key="2">
    <source>
        <dbReference type="ARBA" id="ARBA00022801"/>
    </source>
</evidence>
<accession>A0A062VE55</accession>
<dbReference type="RefSeq" id="WP_048088912.1">
    <property type="nucleotide sequence ID" value="NZ_JMIY01000001.1"/>
</dbReference>
<comment type="catalytic activity">
    <reaction evidence="6">
        <text>a purine 2'-deoxyribonucleoside 5'-phosphate + H2O = a purine nucleobase + 2-deoxy-D-ribose 5-phosphate</text>
        <dbReference type="Rhea" id="RHEA:51132"/>
        <dbReference type="ChEBI" id="CHEBI:15377"/>
        <dbReference type="ChEBI" id="CHEBI:26386"/>
        <dbReference type="ChEBI" id="CHEBI:62877"/>
        <dbReference type="ChEBI" id="CHEBI:142198"/>
    </reaction>
</comment>
<evidence type="ECO:0000256" key="5">
    <source>
        <dbReference type="ARBA" id="ARBA00047460"/>
    </source>
</evidence>
<dbReference type="EC" id="3.2.2.-" evidence="6"/>
<keyword evidence="8" id="KW-1185">Reference proteome</keyword>
<proteinExistence type="inferred from homology"/>
<dbReference type="GO" id="GO:0016740">
    <property type="term" value="F:transferase activity"/>
    <property type="evidence" value="ECO:0007669"/>
    <property type="project" value="UniProtKB-KW"/>
</dbReference>
<organism evidence="7 8">
    <name type="scientific">Candidatus Methanoperedens nitratireducens</name>
    <dbReference type="NCBI Taxonomy" id="1392998"/>
    <lineage>
        <taxon>Archaea</taxon>
        <taxon>Methanobacteriati</taxon>
        <taxon>Methanobacteriota</taxon>
        <taxon>Stenosarchaea group</taxon>
        <taxon>Methanomicrobia</taxon>
        <taxon>Methanosarcinales</taxon>
        <taxon>ANME-2 cluster</taxon>
        <taxon>Candidatus Methanoperedentaceae</taxon>
        <taxon>Candidatus Methanoperedens</taxon>
    </lineage>
</organism>
<comment type="function">
    <text evidence="6">Catalyzes the cleavage of the N-glycosidic bond of deoxyribonucleoside 5'-monophosphates to yield deoxyribose 5-phosphate and a purine or pyrimidine base.</text>
</comment>
<comment type="caution">
    <text evidence="7">The sequence shown here is derived from an EMBL/GenBank/DDBJ whole genome shotgun (WGS) entry which is preliminary data.</text>
</comment>